<reference evidence="2 3" key="1">
    <citation type="submission" date="2020-11" db="EMBL/GenBank/DDBJ databases">
        <title>Algicoccus daihaiensis sp.nov., isolated from Daihai Lake in Inner Mongolia.</title>
        <authorList>
            <person name="Kai J."/>
        </authorList>
    </citation>
    <scope>NUCLEOTIDE SEQUENCE [LARGE SCALE GENOMIC DNA]</scope>
    <source>
        <strain evidence="3">f23</strain>
    </source>
</reference>
<keyword evidence="1" id="KW-0732">Signal</keyword>
<proteinExistence type="predicted"/>
<protein>
    <recommendedName>
        <fullName evidence="4">Type VI secretion system protein VasI</fullName>
    </recommendedName>
</protein>
<organism evidence="2 3">
    <name type="scientific">Orrella daihaiensis</name>
    <dbReference type="NCBI Taxonomy" id="2782176"/>
    <lineage>
        <taxon>Bacteria</taxon>
        <taxon>Pseudomonadati</taxon>
        <taxon>Pseudomonadota</taxon>
        <taxon>Betaproteobacteria</taxon>
        <taxon>Burkholderiales</taxon>
        <taxon>Alcaligenaceae</taxon>
        <taxon>Orrella</taxon>
    </lineage>
</organism>
<evidence type="ECO:0000313" key="3">
    <source>
        <dbReference type="Proteomes" id="UP000831607"/>
    </source>
</evidence>
<name>A0ABY4AIA3_9BURK</name>
<accession>A0ABY4AIA3</accession>
<dbReference type="EMBL" id="CP063982">
    <property type="protein sequence ID" value="UOD50027.1"/>
    <property type="molecule type" value="Genomic_DNA"/>
</dbReference>
<dbReference type="RefSeq" id="WP_243478422.1">
    <property type="nucleotide sequence ID" value="NZ_CP063982.1"/>
</dbReference>
<dbReference type="InterPro" id="IPR017738">
    <property type="entry name" value="T6SS-assoc_VCA0118"/>
</dbReference>
<feature type="chain" id="PRO_5047075673" description="Type VI secretion system protein VasI" evidence="1">
    <location>
        <begin position="26"/>
        <end position="208"/>
    </location>
</feature>
<evidence type="ECO:0000313" key="2">
    <source>
        <dbReference type="EMBL" id="UOD50027.1"/>
    </source>
</evidence>
<sequence>MKSTSLTLSLSLSLLLPFGAMTANAQSLDKQVAACAAIQGNLERLDCFDQLARQQGLNQPQANPVPTQGVGRWEIADQTNPIDDTRTVVLALVATQGKPHLGDEITLIVRCKSNNTDVYIDWEDFLGSEAEVITRIGNLKAQVQPWSLSTDAKATFYPGNPVELIQAMMQHNSFVAQVTPYSESPVTAVFDTTGLQNAIGPLRQTCGW</sequence>
<gene>
    <name evidence="2" type="ORF">DHf2319_11385</name>
</gene>
<feature type="signal peptide" evidence="1">
    <location>
        <begin position="1"/>
        <end position="25"/>
    </location>
</feature>
<evidence type="ECO:0008006" key="4">
    <source>
        <dbReference type="Google" id="ProtNLM"/>
    </source>
</evidence>
<evidence type="ECO:0000256" key="1">
    <source>
        <dbReference type="SAM" id="SignalP"/>
    </source>
</evidence>
<keyword evidence="3" id="KW-1185">Reference proteome</keyword>
<dbReference type="Pfam" id="PF11319">
    <property type="entry name" value="VasI"/>
    <property type="match status" value="1"/>
</dbReference>
<dbReference type="Proteomes" id="UP000831607">
    <property type="component" value="Chromosome"/>
</dbReference>